<dbReference type="Proteomes" id="UP000790787">
    <property type="component" value="Chromosome 2"/>
</dbReference>
<evidence type="ECO:0000313" key="1">
    <source>
        <dbReference type="Proteomes" id="UP000790787"/>
    </source>
</evidence>
<proteinExistence type="predicted"/>
<dbReference type="RefSeq" id="XP_075081644.1">
    <property type="nucleotide sequence ID" value="XM_075225543.1"/>
</dbReference>
<gene>
    <name evidence="2" type="primary">LOC142166391</name>
</gene>
<keyword evidence="1" id="KW-1185">Reference proteome</keyword>
<evidence type="ECO:0000313" key="2">
    <source>
        <dbReference type="RefSeq" id="XP_075081644.1"/>
    </source>
</evidence>
<name>A0AC58S9K6_TOBAC</name>
<protein>
    <submittedName>
        <fullName evidence="2">Mitochondrial protein AtMg00310</fullName>
    </submittedName>
</protein>
<reference evidence="2" key="2">
    <citation type="submission" date="2025-08" db="UniProtKB">
        <authorList>
            <consortium name="RefSeq"/>
        </authorList>
    </citation>
    <scope>IDENTIFICATION</scope>
    <source>
        <tissue evidence="2">Leaf</tissue>
    </source>
</reference>
<organism evidence="1 2">
    <name type="scientific">Nicotiana tabacum</name>
    <name type="common">Common tobacco</name>
    <dbReference type="NCBI Taxonomy" id="4097"/>
    <lineage>
        <taxon>Eukaryota</taxon>
        <taxon>Viridiplantae</taxon>
        <taxon>Streptophyta</taxon>
        <taxon>Embryophyta</taxon>
        <taxon>Tracheophyta</taxon>
        <taxon>Spermatophyta</taxon>
        <taxon>Magnoliopsida</taxon>
        <taxon>eudicotyledons</taxon>
        <taxon>Gunneridae</taxon>
        <taxon>Pentapetalae</taxon>
        <taxon>asterids</taxon>
        <taxon>lamiids</taxon>
        <taxon>Solanales</taxon>
        <taxon>Solanaceae</taxon>
        <taxon>Nicotianoideae</taxon>
        <taxon>Nicotianeae</taxon>
        <taxon>Nicotiana</taxon>
    </lineage>
</organism>
<reference evidence="1" key="1">
    <citation type="journal article" date="2014" name="Nat. Commun.">
        <title>The tobacco genome sequence and its comparison with those of tomato and potato.</title>
        <authorList>
            <person name="Sierro N."/>
            <person name="Battey J.N."/>
            <person name="Ouadi S."/>
            <person name="Bakaher N."/>
            <person name="Bovet L."/>
            <person name="Willig A."/>
            <person name="Goepfert S."/>
            <person name="Peitsch M.C."/>
            <person name="Ivanov N.V."/>
        </authorList>
    </citation>
    <scope>NUCLEOTIDE SEQUENCE [LARGE SCALE GENOMIC DNA]</scope>
</reference>
<sequence length="164" mass="19495">MEPSKTIFKQIERYFTKCFWGSADGKQRYHWSSWGNMCYPKEEGGLGFRSMMDICESFAIKKWWRFRTCQSLWADFLMAKYCSRQHPCEKKWSKRQSHAWKKLLQARDREEENIVWNINKGAISLWSDNWTGLGALADKVMLEEHPDRRMIMESRVGGNGLLLN</sequence>
<accession>A0AC58S9K6</accession>